<feature type="active site" evidence="9">
    <location>
        <position position="143"/>
    </location>
</feature>
<dbReference type="SUPFAM" id="SSF55060">
    <property type="entry name" value="GHMP Kinase, C-terminal domain"/>
    <property type="match status" value="1"/>
</dbReference>
<dbReference type="InterPro" id="IPR036554">
    <property type="entry name" value="GHMP_kinase_C_sf"/>
</dbReference>
<evidence type="ECO:0000313" key="13">
    <source>
        <dbReference type="EMBL" id="QEL15230.1"/>
    </source>
</evidence>
<dbReference type="OrthoDB" id="9809438at2"/>
<evidence type="ECO:0000256" key="7">
    <source>
        <dbReference type="ARBA" id="ARBA00022840"/>
    </source>
</evidence>
<comment type="catalytic activity">
    <reaction evidence="9">
        <text>4-CDP-2-C-methyl-D-erythritol + ATP = 4-CDP-2-C-methyl-D-erythritol 2-phosphate + ADP + H(+)</text>
        <dbReference type="Rhea" id="RHEA:18437"/>
        <dbReference type="ChEBI" id="CHEBI:15378"/>
        <dbReference type="ChEBI" id="CHEBI:30616"/>
        <dbReference type="ChEBI" id="CHEBI:57823"/>
        <dbReference type="ChEBI" id="CHEBI:57919"/>
        <dbReference type="ChEBI" id="CHEBI:456216"/>
        <dbReference type="EC" id="2.7.1.148"/>
    </reaction>
</comment>
<evidence type="ECO:0000256" key="3">
    <source>
        <dbReference type="ARBA" id="ARBA00017473"/>
    </source>
</evidence>
<keyword evidence="5 9" id="KW-0547">Nucleotide-binding</keyword>
<dbReference type="GO" id="GO:0016114">
    <property type="term" value="P:terpenoid biosynthetic process"/>
    <property type="evidence" value="ECO:0007669"/>
    <property type="project" value="UniProtKB-UniRule"/>
</dbReference>
<evidence type="ECO:0000256" key="6">
    <source>
        <dbReference type="ARBA" id="ARBA00022777"/>
    </source>
</evidence>
<sequence length="322" mass="33939">MTTTGPPPASVIFTAPAKINLTLEVVAKRYDGFHAIESLMVPVDPCDTLEFQATAGELTLTCDQPGIPVDGRNLVVKAAEALRRAVGTRRGAVIRLTKRIPHEAGLGGGSSDAATTLLALNELWGANLPTAYLAKVAAEIGSDVAFFLVQTAGWCTGRGEIVMPQEIGRPLDLVIVKPAVGLSTKEIYSRVVVPTTPLDGTPARDALRAGDVSALGRALFNRLQAPAFAVAPAVESLYRELAALEPLGCQLSGSGSALFALCRDALEANRIAEAVRQKHVSDPQPPQVFVSRTRPASPPNRITLARNKESTGAHHGSPHQTV</sequence>
<feature type="binding site" evidence="9">
    <location>
        <begin position="101"/>
        <end position="111"/>
    </location>
    <ligand>
        <name>ATP</name>
        <dbReference type="ChEBI" id="CHEBI:30616"/>
    </ligand>
</feature>
<feature type="active site" evidence="9">
    <location>
        <position position="18"/>
    </location>
</feature>
<dbReference type="InterPro" id="IPR006204">
    <property type="entry name" value="GHMP_kinase_N_dom"/>
</dbReference>
<evidence type="ECO:0000256" key="8">
    <source>
        <dbReference type="ARBA" id="ARBA00032554"/>
    </source>
</evidence>
<dbReference type="PANTHER" id="PTHR43527">
    <property type="entry name" value="4-DIPHOSPHOCYTIDYL-2-C-METHYL-D-ERYTHRITOL KINASE, CHLOROPLASTIC"/>
    <property type="match status" value="1"/>
</dbReference>
<name>A0A5C1A940_9BACT</name>
<dbReference type="Gene3D" id="3.30.230.10">
    <property type="match status" value="1"/>
</dbReference>
<feature type="domain" description="GHMP kinase C-terminal" evidence="12">
    <location>
        <begin position="204"/>
        <end position="278"/>
    </location>
</feature>
<organism evidence="13 14">
    <name type="scientific">Limnoglobus roseus</name>
    <dbReference type="NCBI Taxonomy" id="2598579"/>
    <lineage>
        <taxon>Bacteria</taxon>
        <taxon>Pseudomonadati</taxon>
        <taxon>Planctomycetota</taxon>
        <taxon>Planctomycetia</taxon>
        <taxon>Gemmatales</taxon>
        <taxon>Gemmataceae</taxon>
        <taxon>Limnoglobus</taxon>
    </lineage>
</organism>
<feature type="region of interest" description="Disordered" evidence="10">
    <location>
        <begin position="277"/>
        <end position="322"/>
    </location>
</feature>
<dbReference type="InterPro" id="IPR013750">
    <property type="entry name" value="GHMP_kinase_C_dom"/>
</dbReference>
<dbReference type="PANTHER" id="PTHR43527:SF2">
    <property type="entry name" value="4-DIPHOSPHOCYTIDYL-2-C-METHYL-D-ERYTHRITOL KINASE, CHLOROPLASTIC"/>
    <property type="match status" value="1"/>
</dbReference>
<reference evidence="14" key="1">
    <citation type="submission" date="2019-08" db="EMBL/GenBank/DDBJ databases">
        <title>Limnoglobus roseus gen. nov., sp. nov., a novel freshwater planctomycete with a giant genome from the family Gemmataceae.</title>
        <authorList>
            <person name="Kulichevskaya I.S."/>
            <person name="Naumoff D.G."/>
            <person name="Miroshnikov K."/>
            <person name="Ivanova A."/>
            <person name="Philippov D.A."/>
            <person name="Hakobyan A."/>
            <person name="Rijpstra I.C."/>
            <person name="Sinninghe Damste J.S."/>
            <person name="Liesack W."/>
            <person name="Dedysh S.N."/>
        </authorList>
    </citation>
    <scope>NUCLEOTIDE SEQUENCE [LARGE SCALE GENOMIC DNA]</scope>
    <source>
        <strain evidence="14">PX52</strain>
    </source>
</reference>
<dbReference type="KEGG" id="lrs:PX52LOC_02145"/>
<dbReference type="PIRSF" id="PIRSF010376">
    <property type="entry name" value="IspE"/>
    <property type="match status" value="1"/>
</dbReference>
<dbReference type="SUPFAM" id="SSF54211">
    <property type="entry name" value="Ribosomal protein S5 domain 2-like"/>
    <property type="match status" value="1"/>
</dbReference>
<dbReference type="InterPro" id="IPR020568">
    <property type="entry name" value="Ribosomal_Su5_D2-typ_SF"/>
</dbReference>
<keyword evidence="7 9" id="KW-0067">ATP-binding</keyword>
<evidence type="ECO:0000256" key="2">
    <source>
        <dbReference type="ARBA" id="ARBA00012052"/>
    </source>
</evidence>
<dbReference type="Proteomes" id="UP000324974">
    <property type="component" value="Chromosome"/>
</dbReference>
<dbReference type="Pfam" id="PF08544">
    <property type="entry name" value="GHMP_kinases_C"/>
    <property type="match status" value="1"/>
</dbReference>
<comment type="similarity">
    <text evidence="1 9">Belongs to the GHMP kinase family. IspE subfamily.</text>
</comment>
<evidence type="ECO:0000256" key="9">
    <source>
        <dbReference type="HAMAP-Rule" id="MF_00061"/>
    </source>
</evidence>
<comment type="function">
    <text evidence="9">Catalyzes the phosphorylation of the position 2 hydroxy group of 4-diphosphocytidyl-2C-methyl-D-erythritol.</text>
</comment>
<keyword evidence="4 9" id="KW-0808">Transferase</keyword>
<dbReference type="Pfam" id="PF00288">
    <property type="entry name" value="GHMP_kinases_N"/>
    <property type="match status" value="1"/>
</dbReference>
<proteinExistence type="inferred from homology"/>
<evidence type="ECO:0000313" key="14">
    <source>
        <dbReference type="Proteomes" id="UP000324974"/>
    </source>
</evidence>
<dbReference type="GO" id="GO:0050515">
    <property type="term" value="F:4-(cytidine 5'-diphospho)-2-C-methyl-D-erythritol kinase activity"/>
    <property type="evidence" value="ECO:0007669"/>
    <property type="project" value="UniProtKB-UniRule"/>
</dbReference>
<dbReference type="HAMAP" id="MF_00061">
    <property type="entry name" value="IspE"/>
    <property type="match status" value="1"/>
</dbReference>
<keyword evidence="14" id="KW-1185">Reference proteome</keyword>
<dbReference type="GO" id="GO:0019288">
    <property type="term" value="P:isopentenyl diphosphate biosynthetic process, methylerythritol 4-phosphate pathway"/>
    <property type="evidence" value="ECO:0007669"/>
    <property type="project" value="UniProtKB-UniRule"/>
</dbReference>
<dbReference type="NCBIfam" id="TIGR00154">
    <property type="entry name" value="ispE"/>
    <property type="match status" value="1"/>
</dbReference>
<evidence type="ECO:0000256" key="1">
    <source>
        <dbReference type="ARBA" id="ARBA00009684"/>
    </source>
</evidence>
<dbReference type="GO" id="GO:0005524">
    <property type="term" value="F:ATP binding"/>
    <property type="evidence" value="ECO:0007669"/>
    <property type="project" value="UniProtKB-UniRule"/>
</dbReference>
<evidence type="ECO:0000259" key="11">
    <source>
        <dbReference type="Pfam" id="PF00288"/>
    </source>
</evidence>
<gene>
    <name evidence="9 13" type="primary">ispE</name>
    <name evidence="13" type="ORF">PX52LOC_02145</name>
</gene>
<dbReference type="Gene3D" id="3.30.70.890">
    <property type="entry name" value="GHMP kinase, C-terminal domain"/>
    <property type="match status" value="1"/>
</dbReference>
<evidence type="ECO:0000259" key="12">
    <source>
        <dbReference type="Pfam" id="PF08544"/>
    </source>
</evidence>
<evidence type="ECO:0000256" key="5">
    <source>
        <dbReference type="ARBA" id="ARBA00022741"/>
    </source>
</evidence>
<evidence type="ECO:0000256" key="4">
    <source>
        <dbReference type="ARBA" id="ARBA00022679"/>
    </source>
</evidence>
<comment type="pathway">
    <text evidence="9">Isoprenoid biosynthesis; isopentenyl diphosphate biosynthesis via DXP pathway; isopentenyl diphosphate from 1-deoxy-D-xylulose 5-phosphate: step 3/6.</text>
</comment>
<keyword evidence="9" id="KW-0414">Isoprene biosynthesis</keyword>
<dbReference type="AlphaFoldDB" id="A0A5C1A940"/>
<dbReference type="RefSeq" id="WP_149110059.1">
    <property type="nucleotide sequence ID" value="NZ_CP042425.1"/>
</dbReference>
<dbReference type="InterPro" id="IPR014721">
    <property type="entry name" value="Ribsml_uS5_D2-typ_fold_subgr"/>
</dbReference>
<dbReference type="UniPathway" id="UPA00056">
    <property type="reaction ID" value="UER00094"/>
</dbReference>
<keyword evidence="6 9" id="KW-0418">Kinase</keyword>
<dbReference type="InterPro" id="IPR004424">
    <property type="entry name" value="IspE"/>
</dbReference>
<evidence type="ECO:0000256" key="10">
    <source>
        <dbReference type="SAM" id="MobiDB-lite"/>
    </source>
</evidence>
<feature type="domain" description="GHMP kinase N-terminal" evidence="11">
    <location>
        <begin position="73"/>
        <end position="149"/>
    </location>
</feature>
<protein>
    <recommendedName>
        <fullName evidence="3 9">4-diphosphocytidyl-2-C-methyl-D-erythritol kinase</fullName>
        <shortName evidence="9">CMK</shortName>
        <ecNumber evidence="2 9">2.7.1.148</ecNumber>
    </recommendedName>
    <alternativeName>
        <fullName evidence="8 9">4-(cytidine-5'-diphospho)-2-C-methyl-D-erythritol kinase</fullName>
    </alternativeName>
</protein>
<dbReference type="EMBL" id="CP042425">
    <property type="protein sequence ID" value="QEL15230.1"/>
    <property type="molecule type" value="Genomic_DNA"/>
</dbReference>
<dbReference type="EC" id="2.7.1.148" evidence="2 9"/>
<accession>A0A5C1A940</accession>